<name>A0A915IWY9_ROMCU</name>
<evidence type="ECO:0000313" key="2">
    <source>
        <dbReference type="WBParaSite" id="nRc.2.0.1.t17920-RA"/>
    </source>
</evidence>
<organism evidence="1 2">
    <name type="scientific">Romanomermis culicivorax</name>
    <name type="common">Nematode worm</name>
    <dbReference type="NCBI Taxonomy" id="13658"/>
    <lineage>
        <taxon>Eukaryota</taxon>
        <taxon>Metazoa</taxon>
        <taxon>Ecdysozoa</taxon>
        <taxon>Nematoda</taxon>
        <taxon>Enoplea</taxon>
        <taxon>Dorylaimia</taxon>
        <taxon>Mermithida</taxon>
        <taxon>Mermithoidea</taxon>
        <taxon>Mermithidae</taxon>
        <taxon>Romanomermis</taxon>
    </lineage>
</organism>
<evidence type="ECO:0000313" key="1">
    <source>
        <dbReference type="Proteomes" id="UP000887565"/>
    </source>
</evidence>
<sequence>MTQKPPAATNDPRRGRYYAADFELGRATPRPHRLWSAASRGAADQLRGCCRCRPGFGRNSRRSCSQRVTCNGDRAHRGGSCAARRCCSTRRWCQSVIPVNRTITLEKFPAIEYISLHQRIKGNEVFSESLLINPKVPTFKRF</sequence>
<dbReference type="AlphaFoldDB" id="A0A915IWY9"/>
<protein>
    <submittedName>
        <fullName evidence="2">Uncharacterized protein</fullName>
    </submittedName>
</protein>
<dbReference type="WBParaSite" id="nRc.2.0.1.t17920-RA">
    <property type="protein sequence ID" value="nRc.2.0.1.t17920-RA"/>
    <property type="gene ID" value="nRc.2.0.1.g17920"/>
</dbReference>
<keyword evidence="1" id="KW-1185">Reference proteome</keyword>
<accession>A0A915IWY9</accession>
<proteinExistence type="predicted"/>
<reference evidence="2" key="1">
    <citation type="submission" date="2022-11" db="UniProtKB">
        <authorList>
            <consortium name="WormBaseParasite"/>
        </authorList>
    </citation>
    <scope>IDENTIFICATION</scope>
</reference>
<dbReference type="Proteomes" id="UP000887565">
    <property type="component" value="Unplaced"/>
</dbReference>